<sequence length="140" mass="16277">MKKGYYYVVIKNGNFDKVNDVLKTEIENHKWGVIHTMNVDKTVKSNTPHKTYLLCRADYLTEGLKFNKDVISVLIPCRISIYQDKNNIKILVEDVEASSSNFGVEDKRFKAFLKQVSEEMKSILQKTADHFEKRQNNPSM</sequence>
<organism evidence="1 2">
    <name type="scientific">Sulfurihydrogenibium azorense (strain DSM 15241 / OCM 825 / Az-Fu1)</name>
    <dbReference type="NCBI Taxonomy" id="204536"/>
    <lineage>
        <taxon>Bacteria</taxon>
        <taxon>Pseudomonadati</taxon>
        <taxon>Aquificota</taxon>
        <taxon>Aquificia</taxon>
        <taxon>Aquificales</taxon>
        <taxon>Hydrogenothermaceae</taxon>
        <taxon>Sulfurihydrogenibium</taxon>
    </lineage>
</organism>
<dbReference type="EMBL" id="CP001229">
    <property type="protein sequence ID" value="ACN98894.1"/>
    <property type="molecule type" value="Genomic_DNA"/>
</dbReference>
<evidence type="ECO:0000313" key="1">
    <source>
        <dbReference type="EMBL" id="ACN98894.1"/>
    </source>
</evidence>
<reference evidence="1 2" key="1">
    <citation type="journal article" date="2009" name="J. Bacteriol.">
        <title>Complete and draft genome sequences of six members of the Aquificales.</title>
        <authorList>
            <person name="Reysenbach A.L."/>
            <person name="Hamamura N."/>
            <person name="Podar M."/>
            <person name="Griffiths E."/>
            <person name="Ferreira S."/>
            <person name="Hochstein R."/>
            <person name="Heidelberg J."/>
            <person name="Johnson J."/>
            <person name="Mead D."/>
            <person name="Pohorille A."/>
            <person name="Sarmiento M."/>
            <person name="Schweighofer K."/>
            <person name="Seshadri R."/>
            <person name="Voytek M.A."/>
        </authorList>
    </citation>
    <scope>NUCLEOTIDE SEQUENCE [LARGE SCALE GENOMIC DNA]</scope>
    <source>
        <strain evidence="2">Az-Fu1 / DSM 15241 / OCM 825</strain>
    </source>
</reference>
<proteinExistence type="predicted"/>
<dbReference type="KEGG" id="saf:SULAZ_1297"/>
<dbReference type="Proteomes" id="UP000001369">
    <property type="component" value="Chromosome"/>
</dbReference>
<dbReference type="CDD" id="cd14797">
    <property type="entry name" value="DUF302"/>
    <property type="match status" value="1"/>
</dbReference>
<dbReference type="HOGENOM" id="CLU_1834138_0_0_0"/>
<dbReference type="SUPFAM" id="SSF103247">
    <property type="entry name" value="TT1751-like"/>
    <property type="match status" value="1"/>
</dbReference>
<evidence type="ECO:0008006" key="3">
    <source>
        <dbReference type="Google" id="ProtNLM"/>
    </source>
</evidence>
<keyword evidence="2" id="KW-1185">Reference proteome</keyword>
<dbReference type="eggNOG" id="COG3439">
    <property type="taxonomic scope" value="Bacteria"/>
</dbReference>
<protein>
    <recommendedName>
        <fullName evidence="3">DUF302 domain-containing protein</fullName>
    </recommendedName>
</protein>
<dbReference type="STRING" id="204536.SULAZ_1297"/>
<dbReference type="InterPro" id="IPR035923">
    <property type="entry name" value="TT1751-like_sf"/>
</dbReference>
<dbReference type="RefSeq" id="WP_012674214.1">
    <property type="nucleotide sequence ID" value="NC_012438.1"/>
</dbReference>
<evidence type="ECO:0000313" key="2">
    <source>
        <dbReference type="Proteomes" id="UP000001369"/>
    </source>
</evidence>
<accession>C1DVX7</accession>
<dbReference type="Gene3D" id="3.30.310.70">
    <property type="entry name" value="TT1751-like domain"/>
    <property type="match status" value="1"/>
</dbReference>
<dbReference type="InterPro" id="IPR005180">
    <property type="entry name" value="DUF302"/>
</dbReference>
<gene>
    <name evidence="1" type="ordered locus">SULAZ_1297</name>
</gene>
<dbReference type="AlphaFoldDB" id="C1DVX7"/>
<name>C1DVX7_SULAA</name>